<evidence type="ECO:0000256" key="4">
    <source>
        <dbReference type="ARBA" id="ARBA00022801"/>
    </source>
</evidence>
<dbReference type="HAMAP" id="MF_00722">
    <property type="entry name" value="NucS"/>
    <property type="match status" value="1"/>
</dbReference>
<comment type="similarity">
    <text evidence="6">Belongs to the NucS endonuclease family.</text>
</comment>
<dbReference type="GO" id="GO:0000014">
    <property type="term" value="F:single-stranded DNA endodeoxyribonuclease activity"/>
    <property type="evidence" value="ECO:0007669"/>
    <property type="project" value="UniProtKB-UniRule"/>
</dbReference>
<evidence type="ECO:0000259" key="8">
    <source>
        <dbReference type="Pfam" id="PF21003"/>
    </source>
</evidence>
<name>A0AAP2W590_9EURY</name>
<gene>
    <name evidence="6" type="primary">nucS</name>
    <name evidence="9" type="ORF">CUJ83_09565</name>
</gene>
<dbReference type="Pfam" id="PF01939">
    <property type="entry name" value="NucS_C"/>
    <property type="match status" value="1"/>
</dbReference>
<dbReference type="GO" id="GO:0005737">
    <property type="term" value="C:cytoplasm"/>
    <property type="evidence" value="ECO:0007669"/>
    <property type="project" value="UniProtKB-SubCell"/>
</dbReference>
<feature type="domain" description="Endonuclease NucS N-terminal PH-like" evidence="8">
    <location>
        <begin position="26"/>
        <end position="119"/>
    </location>
</feature>
<dbReference type="AlphaFoldDB" id="A0AAP2W590"/>
<dbReference type="Gene3D" id="3.40.1350.10">
    <property type="match status" value="1"/>
</dbReference>
<dbReference type="InterPro" id="IPR002793">
    <property type="entry name" value="Endonuclease_NucS"/>
</dbReference>
<reference evidence="9 10" key="1">
    <citation type="submission" date="2017-11" db="EMBL/GenBank/DDBJ databases">
        <title>Isolation and Characterization of Family Methanocellaceae Species from Potential Methane Hydrate Area Offshore Southwestern Taiwan.</title>
        <authorList>
            <person name="Zhang W.-L."/>
            <person name="Chen W.-C."/>
            <person name="Lai M.-C."/>
            <person name="Chen S.-C."/>
        </authorList>
    </citation>
    <scope>NUCLEOTIDE SEQUENCE [LARGE SCALE GENOMIC DNA]</scope>
    <source>
        <strain evidence="9 10">CWC-04</strain>
    </source>
</reference>
<dbReference type="GO" id="GO:0003677">
    <property type="term" value="F:DNA binding"/>
    <property type="evidence" value="ECO:0007669"/>
    <property type="project" value="UniProtKB-KW"/>
</dbReference>
<evidence type="ECO:0000256" key="1">
    <source>
        <dbReference type="ARBA" id="ARBA00022490"/>
    </source>
</evidence>
<proteinExistence type="inferred from homology"/>
<dbReference type="RefSeq" id="WP_230742097.1">
    <property type="nucleotide sequence ID" value="NZ_PGCK01000007.1"/>
</dbReference>
<keyword evidence="2 6" id="KW-0540">Nuclease</keyword>
<dbReference type="CDD" id="cd22341">
    <property type="entry name" value="NucS-like"/>
    <property type="match status" value="1"/>
</dbReference>
<evidence type="ECO:0000256" key="6">
    <source>
        <dbReference type="HAMAP-Rule" id="MF_00722"/>
    </source>
</evidence>
<dbReference type="InterPro" id="IPR011856">
    <property type="entry name" value="tRNA_endonuc-like_dom_sf"/>
</dbReference>
<comment type="function">
    <text evidence="6">Cleaves both 3' and 5' ssDNA extremities of branched DNA structures.</text>
</comment>
<keyword evidence="3 6" id="KW-0255">Endonuclease</keyword>
<comment type="caution">
    <text evidence="9">The sequence shown here is derived from an EMBL/GenBank/DDBJ whole genome shotgun (WGS) entry which is preliminary data.</text>
</comment>
<keyword evidence="10" id="KW-1185">Reference proteome</keyword>
<keyword evidence="5 6" id="KW-0238">DNA-binding</keyword>
<evidence type="ECO:0000256" key="5">
    <source>
        <dbReference type="ARBA" id="ARBA00023125"/>
    </source>
</evidence>
<dbReference type="PANTHER" id="PTHR38814:SF1">
    <property type="entry name" value="ENDONUCLEASE NUCS"/>
    <property type="match status" value="1"/>
</dbReference>
<dbReference type="EMBL" id="PGCK01000007">
    <property type="protein sequence ID" value="MCD1295245.1"/>
    <property type="molecule type" value="Genomic_DNA"/>
</dbReference>
<dbReference type="PANTHER" id="PTHR38814">
    <property type="entry name" value="ENDONUCLEASE NUCS"/>
    <property type="match status" value="1"/>
</dbReference>
<feature type="domain" description="Endonuclease NucS C-terminal" evidence="7">
    <location>
        <begin position="129"/>
        <end position="243"/>
    </location>
</feature>
<dbReference type="EC" id="3.1.-.-" evidence="6"/>
<accession>A0AAP2W590</accession>
<dbReference type="InterPro" id="IPR048301">
    <property type="entry name" value="NucS_C"/>
</dbReference>
<dbReference type="InterPro" id="IPR048302">
    <property type="entry name" value="NucS_N"/>
</dbReference>
<evidence type="ECO:0000256" key="2">
    <source>
        <dbReference type="ARBA" id="ARBA00022722"/>
    </source>
</evidence>
<sequence length="250" mass="28412">MKYLINPGAEEAFTMLEESRSGVKKLMVTLVGNCKVEYSGRAKSFLDYGDRLLIIKADGTIMVHNNQKREPLNWQPPGTKIRYALDDGLTIEAKRTSPQEHMHVHFLHIHSLSVFQLDDGAELNIIGEESDIVNKIVEDPSVIEEGLRVVSREKVTNSGFIDLLCEDREGTTVVIEVKRSSITPSAVYQLEAYLTDFRKKNGEIKMRGILCAPRVSELAKTLIEQKGLEYRKVEWEFELKDKKQASLDIF</sequence>
<dbReference type="Proteomes" id="UP001320159">
    <property type="component" value="Unassembled WGS sequence"/>
</dbReference>
<comment type="subcellular location">
    <subcellularLocation>
        <location evidence="6">Cytoplasm</location>
    </subcellularLocation>
</comment>
<evidence type="ECO:0000256" key="3">
    <source>
        <dbReference type="ARBA" id="ARBA00022759"/>
    </source>
</evidence>
<dbReference type="Pfam" id="PF21003">
    <property type="entry name" value="NucS_N"/>
    <property type="match status" value="1"/>
</dbReference>
<evidence type="ECO:0000313" key="9">
    <source>
        <dbReference type="EMBL" id="MCD1295245.1"/>
    </source>
</evidence>
<keyword evidence="1 6" id="KW-0963">Cytoplasm</keyword>
<keyword evidence="4 6" id="KW-0378">Hydrolase</keyword>
<evidence type="ECO:0000313" key="10">
    <source>
        <dbReference type="Proteomes" id="UP001320159"/>
    </source>
</evidence>
<organism evidence="9 10">
    <name type="scientific">Methanooceanicella nereidis</name>
    <dbReference type="NCBI Taxonomy" id="2052831"/>
    <lineage>
        <taxon>Archaea</taxon>
        <taxon>Methanobacteriati</taxon>
        <taxon>Methanobacteriota</taxon>
        <taxon>Stenosarchaea group</taxon>
        <taxon>Methanomicrobia</taxon>
        <taxon>Methanocellales</taxon>
        <taxon>Methanocellaceae</taxon>
        <taxon>Methanooceanicella</taxon>
    </lineage>
</organism>
<evidence type="ECO:0000259" key="7">
    <source>
        <dbReference type="Pfam" id="PF01939"/>
    </source>
</evidence>
<dbReference type="Gene3D" id="2.70.180.20">
    <property type="match status" value="1"/>
</dbReference>
<dbReference type="NCBIfam" id="NF003270">
    <property type="entry name" value="PRK04247.1"/>
    <property type="match status" value="1"/>
</dbReference>
<protein>
    <recommendedName>
        <fullName evidence="6">Endonuclease NucS</fullName>
        <ecNumber evidence="6">3.1.-.-</ecNumber>
    </recommendedName>
</protein>
<dbReference type="InterPro" id="IPR049173">
    <property type="entry name" value="NucS_N_sf"/>
</dbReference>